<organism evidence="2 3">
    <name type="scientific">Gossypium arboreum</name>
    <name type="common">Tree cotton</name>
    <name type="synonym">Gossypium nanking</name>
    <dbReference type="NCBI Taxonomy" id="29729"/>
    <lineage>
        <taxon>Eukaryota</taxon>
        <taxon>Viridiplantae</taxon>
        <taxon>Streptophyta</taxon>
        <taxon>Embryophyta</taxon>
        <taxon>Tracheophyta</taxon>
        <taxon>Spermatophyta</taxon>
        <taxon>Magnoliopsida</taxon>
        <taxon>eudicotyledons</taxon>
        <taxon>Gunneridae</taxon>
        <taxon>Pentapetalae</taxon>
        <taxon>rosids</taxon>
        <taxon>malvids</taxon>
        <taxon>Malvales</taxon>
        <taxon>Malvaceae</taxon>
        <taxon>Malvoideae</taxon>
        <taxon>Gossypium</taxon>
    </lineage>
</organism>
<keyword evidence="3" id="KW-1185">Reference proteome</keyword>
<dbReference type="Pfam" id="PF07727">
    <property type="entry name" value="RVT_2"/>
    <property type="match status" value="1"/>
</dbReference>
<dbReference type="InterPro" id="IPR013103">
    <property type="entry name" value="RVT_2"/>
</dbReference>
<reference evidence="2 3" key="1">
    <citation type="submission" date="2023-03" db="EMBL/GenBank/DDBJ databases">
        <title>WGS of Gossypium arboreum.</title>
        <authorList>
            <person name="Yu D."/>
        </authorList>
    </citation>
    <scope>NUCLEOTIDE SEQUENCE [LARGE SCALE GENOMIC DNA]</scope>
    <source>
        <tissue evidence="2">Leaf</tissue>
    </source>
</reference>
<protein>
    <recommendedName>
        <fullName evidence="1">Reverse transcriptase Ty1/copia-type domain-containing protein</fullName>
    </recommendedName>
</protein>
<comment type="caution">
    <text evidence="2">The sequence shown here is derived from an EMBL/GenBank/DDBJ whole genome shotgun (WGS) entry which is preliminary data.</text>
</comment>
<evidence type="ECO:0000313" key="3">
    <source>
        <dbReference type="Proteomes" id="UP001358586"/>
    </source>
</evidence>
<dbReference type="EMBL" id="JARKNE010000011">
    <property type="protein sequence ID" value="KAK5785454.1"/>
    <property type="molecule type" value="Genomic_DNA"/>
</dbReference>
<proteinExistence type="predicted"/>
<gene>
    <name evidence="2" type="ORF">PVK06_040043</name>
</gene>
<evidence type="ECO:0000259" key="1">
    <source>
        <dbReference type="Pfam" id="PF07727"/>
    </source>
</evidence>
<dbReference type="Proteomes" id="UP001358586">
    <property type="component" value="Chromosome 11"/>
</dbReference>
<name>A0ABR0N4F9_GOSAR</name>
<sequence>MACYILNDVSTKSSCKTPYELWHGKKPTLNHFRIWGLLAHVLDKDAKKLDARTKLCMFELIGLSIEIKPIGCQLIYKKKRNSEGKVETHKARLVRKGYTQKECIDYDETFSPIAMLNSILILISIAVDYEILQMDVRKTFLNGFLDETIYMAQPISYVFKGKEQNVCDLYREMMGNRICDLSIIPNGPNDWIIWFHNIHGVFTTESTYSRLLLKQDKDARIVWEREKALNKDFYIHNMIFKPILPLALKGQKWKKLPNGFVKVKVDVACRNNTMSYGIIIHDCGSLVIGGQVGVKDVQMKPEWAELYALSEEVLLACDINLGNINFETNYANMVNRLQKCQDDI</sequence>
<evidence type="ECO:0000313" key="2">
    <source>
        <dbReference type="EMBL" id="KAK5785454.1"/>
    </source>
</evidence>
<accession>A0ABR0N4F9</accession>
<feature type="domain" description="Reverse transcriptase Ty1/copia-type" evidence="1">
    <location>
        <begin position="58"/>
        <end position="177"/>
    </location>
</feature>